<keyword evidence="4 7" id="KW-0808">Transferase</keyword>
<dbReference type="Gene3D" id="3.40.1280.10">
    <property type="match status" value="1"/>
</dbReference>
<dbReference type="Pfam" id="PF02590">
    <property type="entry name" value="SPOUT_MTase"/>
    <property type="match status" value="1"/>
</dbReference>
<keyword evidence="3 7" id="KW-0489">Methyltransferase</keyword>
<dbReference type="PIRSF" id="PIRSF004505">
    <property type="entry name" value="MT_bac"/>
    <property type="match status" value="1"/>
</dbReference>
<dbReference type="EMBL" id="CP002547">
    <property type="protein sequence ID" value="ADY57579.1"/>
    <property type="molecule type" value="Genomic_DNA"/>
</dbReference>
<dbReference type="SUPFAM" id="SSF75217">
    <property type="entry name" value="alpha/beta knot"/>
    <property type="match status" value="1"/>
</dbReference>
<keyword evidence="5 7" id="KW-0949">S-adenosyl-L-methionine</keyword>
<accession>F0T2U2</accession>
<dbReference type="GO" id="GO:0005737">
    <property type="term" value="C:cytoplasm"/>
    <property type="evidence" value="ECO:0007669"/>
    <property type="project" value="UniProtKB-SubCell"/>
</dbReference>
<dbReference type="PANTHER" id="PTHR33603:SF1">
    <property type="entry name" value="RIBOSOMAL RNA LARGE SUBUNIT METHYLTRANSFERASE H"/>
    <property type="match status" value="1"/>
</dbReference>
<proteinExistence type="inferred from homology"/>
<keyword evidence="9" id="KW-1185">Reference proteome</keyword>
<evidence type="ECO:0000256" key="1">
    <source>
        <dbReference type="ARBA" id="ARBA00022490"/>
    </source>
</evidence>
<dbReference type="RefSeq" id="WP_013626304.1">
    <property type="nucleotide sequence ID" value="NC_015172.1"/>
</dbReference>
<dbReference type="NCBIfam" id="NF000985">
    <property type="entry name" value="PRK00103.1-3"/>
    <property type="match status" value="1"/>
</dbReference>
<feature type="binding site" evidence="7">
    <location>
        <position position="109"/>
    </location>
    <ligand>
        <name>S-adenosyl-L-methionine</name>
        <dbReference type="ChEBI" id="CHEBI:59789"/>
    </ligand>
</feature>
<comment type="catalytic activity">
    <reaction evidence="7">
        <text>pseudouridine(1915) in 23S rRNA + S-adenosyl-L-methionine = N(3)-methylpseudouridine(1915) in 23S rRNA + S-adenosyl-L-homocysteine + H(+)</text>
        <dbReference type="Rhea" id="RHEA:42752"/>
        <dbReference type="Rhea" id="RHEA-COMP:10221"/>
        <dbReference type="Rhea" id="RHEA-COMP:10222"/>
        <dbReference type="ChEBI" id="CHEBI:15378"/>
        <dbReference type="ChEBI" id="CHEBI:57856"/>
        <dbReference type="ChEBI" id="CHEBI:59789"/>
        <dbReference type="ChEBI" id="CHEBI:65314"/>
        <dbReference type="ChEBI" id="CHEBI:74486"/>
        <dbReference type="EC" id="2.1.1.177"/>
    </reaction>
</comment>
<evidence type="ECO:0000256" key="4">
    <source>
        <dbReference type="ARBA" id="ARBA00022679"/>
    </source>
</evidence>
<comment type="function">
    <text evidence="7">Specifically methylates the pseudouridine at position 1915 (m3Psi1915) in 23S rRNA.</text>
</comment>
<evidence type="ECO:0000256" key="6">
    <source>
        <dbReference type="ARBA" id="ARBA00038303"/>
    </source>
</evidence>
<dbReference type="eggNOG" id="COG1576">
    <property type="taxonomic scope" value="Bacteria"/>
</dbReference>
<dbReference type="Proteomes" id="UP000007488">
    <property type="component" value="Chromosome"/>
</dbReference>
<dbReference type="InterPro" id="IPR029026">
    <property type="entry name" value="tRNA_m1G_MTases_N"/>
</dbReference>
<comment type="subcellular location">
    <subcellularLocation>
        <location evidence="7">Cytoplasm</location>
    </subcellularLocation>
</comment>
<keyword evidence="1 7" id="KW-0963">Cytoplasm</keyword>
<feature type="binding site" evidence="7">
    <location>
        <begin position="128"/>
        <end position="133"/>
    </location>
    <ligand>
        <name>S-adenosyl-L-methionine</name>
        <dbReference type="ChEBI" id="CHEBI:59789"/>
    </ligand>
</feature>
<evidence type="ECO:0000313" key="8">
    <source>
        <dbReference type="EMBL" id="ADY57579.1"/>
    </source>
</evidence>
<keyword evidence="2 7" id="KW-0698">rRNA processing</keyword>
<dbReference type="PANTHER" id="PTHR33603">
    <property type="entry name" value="METHYLTRANSFERASE"/>
    <property type="match status" value="1"/>
</dbReference>
<feature type="binding site" evidence="7">
    <location>
        <position position="77"/>
    </location>
    <ligand>
        <name>S-adenosyl-L-methionine</name>
        <dbReference type="ChEBI" id="CHEBI:59789"/>
    </ligand>
</feature>
<dbReference type="KEGG" id="sgy:Sgly_3316"/>
<evidence type="ECO:0000256" key="7">
    <source>
        <dbReference type="HAMAP-Rule" id="MF_00658"/>
    </source>
</evidence>
<sequence>MLQVKITAVGKIREKYLQDGIKEYLKRLGGYLKIQIEELGDEPCPEKSLQAEEEKIKRKEGDKILKTLTAQDYVVLLDLDGSQLDSAGLAEFLEDKALQGQSRICFVIGGSLGVSDEVRARADFRWSFSKLTFPHQLMRMLLLEQLYRACRISRGEPYHK</sequence>
<dbReference type="OrthoDB" id="9806643at2"/>
<dbReference type="HOGENOM" id="CLU_100552_0_0_9"/>
<dbReference type="GO" id="GO:0070038">
    <property type="term" value="F:rRNA (pseudouridine-N3-)-methyltransferase activity"/>
    <property type="evidence" value="ECO:0007669"/>
    <property type="project" value="UniProtKB-UniRule"/>
</dbReference>
<comment type="subunit">
    <text evidence="7">Homodimer.</text>
</comment>
<name>F0T2U2_SYNGF</name>
<evidence type="ECO:0000256" key="2">
    <source>
        <dbReference type="ARBA" id="ARBA00022552"/>
    </source>
</evidence>
<reference evidence="9" key="2">
    <citation type="submission" date="2011-02" db="EMBL/GenBank/DDBJ databases">
        <title>The complete genome of Syntrophobotulus glycolicus DSM 8271.</title>
        <authorList>
            <person name="Lucas S."/>
            <person name="Copeland A."/>
            <person name="Lapidus A."/>
            <person name="Bruce D."/>
            <person name="Goodwin L."/>
            <person name="Pitluck S."/>
            <person name="Kyrpides N."/>
            <person name="Mavromatis K."/>
            <person name="Pagani I."/>
            <person name="Ivanova N."/>
            <person name="Mikhailova N."/>
            <person name="Chertkov O."/>
            <person name="Held B."/>
            <person name="Detter J.C."/>
            <person name="Tapia R."/>
            <person name="Han C."/>
            <person name="Land M."/>
            <person name="Hauser L."/>
            <person name="Markowitz V."/>
            <person name="Cheng J.-F."/>
            <person name="Hugenholtz P."/>
            <person name="Woyke T."/>
            <person name="Wu D."/>
            <person name="Spring S."/>
            <person name="Schroeder M."/>
            <person name="Brambilla E."/>
            <person name="Klenk H.-P."/>
            <person name="Eisen J.A."/>
        </authorList>
    </citation>
    <scope>NUCLEOTIDE SEQUENCE [LARGE SCALE GENOMIC DNA]</scope>
    <source>
        <strain evidence="9">DSM 8271 / FlGlyR</strain>
    </source>
</reference>
<dbReference type="NCBIfam" id="TIGR00246">
    <property type="entry name" value="tRNA_RlmH_YbeA"/>
    <property type="match status" value="1"/>
</dbReference>
<dbReference type="InterPro" id="IPR003742">
    <property type="entry name" value="RlmH-like"/>
</dbReference>
<protein>
    <recommendedName>
        <fullName evidence="7">Ribosomal RNA large subunit methyltransferase H</fullName>
        <ecNumber evidence="7">2.1.1.177</ecNumber>
    </recommendedName>
    <alternativeName>
        <fullName evidence="7">23S rRNA (pseudouridine1915-N3)-methyltransferase</fullName>
    </alternativeName>
    <alternativeName>
        <fullName evidence="7">23S rRNA m3Psi1915 methyltransferase</fullName>
    </alternativeName>
    <alternativeName>
        <fullName evidence="7">rRNA (pseudouridine-N3-)-methyltransferase RlmH</fullName>
    </alternativeName>
</protein>
<dbReference type="STRING" id="645991.Sgly_3316"/>
<evidence type="ECO:0000313" key="9">
    <source>
        <dbReference type="Proteomes" id="UP000007488"/>
    </source>
</evidence>
<evidence type="ECO:0000256" key="5">
    <source>
        <dbReference type="ARBA" id="ARBA00022691"/>
    </source>
</evidence>
<dbReference type="InterPro" id="IPR029028">
    <property type="entry name" value="Alpha/beta_knot_MTases"/>
</dbReference>
<dbReference type="HAMAP" id="MF_00658">
    <property type="entry name" value="23SrRNA_methyltr_H"/>
    <property type="match status" value="1"/>
</dbReference>
<dbReference type="AlphaFoldDB" id="F0T2U2"/>
<dbReference type="CDD" id="cd18081">
    <property type="entry name" value="RlmH-like"/>
    <property type="match status" value="1"/>
</dbReference>
<evidence type="ECO:0000256" key="3">
    <source>
        <dbReference type="ARBA" id="ARBA00022603"/>
    </source>
</evidence>
<gene>
    <name evidence="7" type="primary">rlmH</name>
    <name evidence="8" type="ordered locus">Sgly_3316</name>
</gene>
<comment type="similarity">
    <text evidence="6 7">Belongs to the RNA methyltransferase RlmH family.</text>
</comment>
<reference evidence="8 9" key="1">
    <citation type="journal article" date="2011" name="Stand. Genomic Sci.">
        <title>Complete genome sequence of Syntrophobotulus glycolicus type strain (FlGlyR).</title>
        <authorList>
            <person name="Han C."/>
            <person name="Mwirichia R."/>
            <person name="Chertkov O."/>
            <person name="Held B."/>
            <person name="Lapidus A."/>
            <person name="Nolan M."/>
            <person name="Lucas S."/>
            <person name="Hammon N."/>
            <person name="Deshpande S."/>
            <person name="Cheng J.F."/>
            <person name="Tapia R."/>
            <person name="Goodwin L."/>
            <person name="Pitluck S."/>
            <person name="Huntemann M."/>
            <person name="Liolios K."/>
            <person name="Ivanova N."/>
            <person name="Pagani I."/>
            <person name="Mavromatis K."/>
            <person name="Ovchinikova G."/>
            <person name="Pati A."/>
            <person name="Chen A."/>
            <person name="Palaniappan K."/>
            <person name="Land M."/>
            <person name="Hauser L."/>
            <person name="Brambilla E.M."/>
            <person name="Rohde M."/>
            <person name="Spring S."/>
            <person name="Sikorski J."/>
            <person name="Goker M."/>
            <person name="Woyke T."/>
            <person name="Bristow J."/>
            <person name="Eisen J.A."/>
            <person name="Markowitz V."/>
            <person name="Hugenholtz P."/>
            <person name="Kyrpides N.C."/>
            <person name="Klenk H.P."/>
            <person name="Detter J.C."/>
        </authorList>
    </citation>
    <scope>NUCLEOTIDE SEQUENCE [LARGE SCALE GENOMIC DNA]</scope>
    <source>
        <strain evidence="9">DSM 8271 / FlGlyR</strain>
    </source>
</reference>
<dbReference type="EC" id="2.1.1.177" evidence="7"/>
<organism evidence="8 9">
    <name type="scientific">Syntrophobotulus glycolicus (strain DSM 8271 / FlGlyR)</name>
    <dbReference type="NCBI Taxonomy" id="645991"/>
    <lineage>
        <taxon>Bacteria</taxon>
        <taxon>Bacillati</taxon>
        <taxon>Bacillota</taxon>
        <taxon>Clostridia</taxon>
        <taxon>Eubacteriales</taxon>
        <taxon>Desulfitobacteriaceae</taxon>
        <taxon>Syntrophobotulus</taxon>
    </lineage>
</organism>